<keyword evidence="2" id="KW-1185">Reference proteome</keyword>
<sequence>MQQQDRLSALEDVVKRTLQIAAVPQLRDGNSKSAAVVSLQMLSFILVNEAGLQAAGFNESGELHLYLDKAQQAAAGGEGRQSEGSSSPSRKSGKLKAAFSSLECYIPRHIVDCIVFEVILWEHSTFRGQFFAAHMCEGEEDDPVRSPALLGLCVEVARLLVRGVTVKQAKDALEK</sequence>
<dbReference type="EMBL" id="CP126212">
    <property type="protein sequence ID" value="WIA14372.1"/>
    <property type="molecule type" value="Genomic_DNA"/>
</dbReference>
<proteinExistence type="predicted"/>
<evidence type="ECO:0000313" key="2">
    <source>
        <dbReference type="Proteomes" id="UP001244341"/>
    </source>
</evidence>
<evidence type="ECO:0000313" key="1">
    <source>
        <dbReference type="EMBL" id="WIA14372.1"/>
    </source>
</evidence>
<reference evidence="1 2" key="1">
    <citation type="submission" date="2023-05" db="EMBL/GenBank/DDBJ databases">
        <title>A 100% complete, gapless, phased diploid assembly of the Scenedesmus obliquus UTEX 3031 genome.</title>
        <authorList>
            <person name="Biondi T.C."/>
            <person name="Hanschen E.R."/>
            <person name="Kwon T."/>
            <person name="Eng W."/>
            <person name="Kruse C.P.S."/>
            <person name="Koehler S.I."/>
            <person name="Kunde Y."/>
            <person name="Gleasner C.D."/>
            <person name="You Mak K.T."/>
            <person name="Polle J."/>
            <person name="Hovde B.T."/>
            <person name="Starkenburg S.R."/>
        </authorList>
    </citation>
    <scope>NUCLEOTIDE SEQUENCE [LARGE SCALE GENOMIC DNA]</scope>
    <source>
        <strain evidence="1 2">DOE0152z</strain>
    </source>
</reference>
<accession>A0ABY8U1M5</accession>
<name>A0ABY8U1M5_TETOB</name>
<organism evidence="1 2">
    <name type="scientific">Tetradesmus obliquus</name>
    <name type="common">Green alga</name>
    <name type="synonym">Acutodesmus obliquus</name>
    <dbReference type="NCBI Taxonomy" id="3088"/>
    <lineage>
        <taxon>Eukaryota</taxon>
        <taxon>Viridiplantae</taxon>
        <taxon>Chlorophyta</taxon>
        <taxon>core chlorophytes</taxon>
        <taxon>Chlorophyceae</taxon>
        <taxon>CS clade</taxon>
        <taxon>Sphaeropleales</taxon>
        <taxon>Scenedesmaceae</taxon>
        <taxon>Tetradesmus</taxon>
    </lineage>
</organism>
<dbReference type="Proteomes" id="UP001244341">
    <property type="component" value="Chromosome 5b"/>
</dbReference>
<protein>
    <submittedName>
        <fullName evidence="1">Uncharacterized protein</fullName>
    </submittedName>
</protein>
<gene>
    <name evidence="1" type="ORF">OEZ85_002901</name>
</gene>